<organism evidence="2">
    <name type="scientific">Panicum hallii</name>
    <dbReference type="NCBI Taxonomy" id="206008"/>
    <lineage>
        <taxon>Eukaryota</taxon>
        <taxon>Viridiplantae</taxon>
        <taxon>Streptophyta</taxon>
        <taxon>Embryophyta</taxon>
        <taxon>Tracheophyta</taxon>
        <taxon>Spermatophyta</taxon>
        <taxon>Magnoliopsida</taxon>
        <taxon>Liliopsida</taxon>
        <taxon>Poales</taxon>
        <taxon>Poaceae</taxon>
        <taxon>PACMAD clade</taxon>
        <taxon>Panicoideae</taxon>
        <taxon>Panicodae</taxon>
        <taxon>Paniceae</taxon>
        <taxon>Panicinae</taxon>
        <taxon>Panicum</taxon>
        <taxon>Panicum sect. Panicum</taxon>
    </lineage>
</organism>
<feature type="compositionally biased region" description="Low complexity" evidence="1">
    <location>
        <begin position="33"/>
        <end position="48"/>
    </location>
</feature>
<reference evidence="2" key="1">
    <citation type="submission" date="2018-04" db="EMBL/GenBank/DDBJ databases">
        <title>WGS assembly of Panicum hallii.</title>
        <authorList>
            <person name="Lovell J."/>
            <person name="Jenkins J."/>
            <person name="Lowry D."/>
            <person name="Mamidi S."/>
            <person name="Sreedasyam A."/>
            <person name="Weng X."/>
            <person name="Barry K."/>
            <person name="Bonette J."/>
            <person name="Campitelli B."/>
            <person name="Daum C."/>
            <person name="Gordon S."/>
            <person name="Gould B."/>
            <person name="Lipzen A."/>
            <person name="Macqueen A."/>
            <person name="Palacio-Mejia J."/>
            <person name="Plott C."/>
            <person name="Shakirov E."/>
            <person name="Shu S."/>
            <person name="Yoshinaga Y."/>
            <person name="Zane M."/>
            <person name="Rokhsar D."/>
            <person name="Grimwood J."/>
            <person name="Schmutz J."/>
            <person name="Juenger T."/>
        </authorList>
    </citation>
    <scope>NUCLEOTIDE SEQUENCE [LARGE SCALE GENOMIC DNA]</scope>
    <source>
        <strain evidence="2">FIL2</strain>
    </source>
</reference>
<feature type="region of interest" description="Disordered" evidence="1">
    <location>
        <begin position="1"/>
        <end position="52"/>
    </location>
</feature>
<sequence>MGVFVFSRPASAGNHTRSMLPVRREKAARRGSRAVSSSPGGVGSTVTTDADPGTAAVELSAIGEWRPRRSSFRATEAGC</sequence>
<gene>
    <name evidence="2" type="ORF">PAHAL_6G235100</name>
</gene>
<proteinExistence type="predicted"/>
<evidence type="ECO:0000313" key="2">
    <source>
        <dbReference type="EMBL" id="PAN35799.1"/>
    </source>
</evidence>
<name>A0A2S3I363_9POAL</name>
<dbReference type="AlphaFoldDB" id="A0A2S3I363"/>
<dbReference type="Proteomes" id="UP000243499">
    <property type="component" value="Chromosome 6"/>
</dbReference>
<dbReference type="Gramene" id="PAN35799">
    <property type="protein sequence ID" value="PAN35799"/>
    <property type="gene ID" value="PAHAL_6G235100"/>
</dbReference>
<dbReference type="EMBL" id="CM008051">
    <property type="protein sequence ID" value="PAN35799.1"/>
    <property type="molecule type" value="Genomic_DNA"/>
</dbReference>
<evidence type="ECO:0000256" key="1">
    <source>
        <dbReference type="SAM" id="MobiDB-lite"/>
    </source>
</evidence>
<protein>
    <submittedName>
        <fullName evidence="2">Uncharacterized protein</fullName>
    </submittedName>
</protein>
<accession>A0A2S3I363</accession>